<comment type="caution">
    <text evidence="2">The sequence shown here is derived from an EMBL/GenBank/DDBJ whole genome shotgun (WGS) entry which is preliminary data.</text>
</comment>
<sequence length="200" mass="21729">MLQVSEASNQSTSFGWRRGWTPGPGATRRDAPHLDSWACRWEIIVRDDMIRRARRLEIERFACRAMVVTLLPRFSLPPTMSSPYAPADTTGRRCAQTITASRPLKSGAARSVQILMAAVVPHLPSVVSANGCPKWLHTAGPPVAVPDGSWLVLQALGMVTMDPSKLVAVTPVLDSLWPFAKRGGYRGSAGRFPGVQGSVR</sequence>
<name>A0A2U3E188_PURLI</name>
<proteinExistence type="predicted"/>
<gene>
    <name evidence="2" type="ORF">PCL_02040</name>
</gene>
<accession>A0A2U3E188</accession>
<protein>
    <submittedName>
        <fullName evidence="2">Uncharacterized protein</fullName>
    </submittedName>
</protein>
<evidence type="ECO:0000256" key="1">
    <source>
        <dbReference type="SAM" id="MobiDB-lite"/>
    </source>
</evidence>
<feature type="region of interest" description="Disordered" evidence="1">
    <location>
        <begin position="1"/>
        <end position="29"/>
    </location>
</feature>
<organism evidence="2 3">
    <name type="scientific">Purpureocillium lilacinum</name>
    <name type="common">Paecilomyces lilacinus</name>
    <dbReference type="NCBI Taxonomy" id="33203"/>
    <lineage>
        <taxon>Eukaryota</taxon>
        <taxon>Fungi</taxon>
        <taxon>Dikarya</taxon>
        <taxon>Ascomycota</taxon>
        <taxon>Pezizomycotina</taxon>
        <taxon>Sordariomycetes</taxon>
        <taxon>Hypocreomycetidae</taxon>
        <taxon>Hypocreales</taxon>
        <taxon>Ophiocordycipitaceae</taxon>
        <taxon>Purpureocillium</taxon>
    </lineage>
</organism>
<feature type="compositionally biased region" description="Polar residues" evidence="1">
    <location>
        <begin position="1"/>
        <end position="14"/>
    </location>
</feature>
<evidence type="ECO:0000313" key="3">
    <source>
        <dbReference type="Proteomes" id="UP000245956"/>
    </source>
</evidence>
<dbReference type="Proteomes" id="UP000245956">
    <property type="component" value="Unassembled WGS sequence"/>
</dbReference>
<evidence type="ECO:0000313" key="2">
    <source>
        <dbReference type="EMBL" id="PWI68271.1"/>
    </source>
</evidence>
<reference evidence="2 3" key="1">
    <citation type="journal article" date="2016" name="Front. Microbiol.">
        <title>Genome and transcriptome sequences reveal the specific parasitism of the nematophagous Purpureocillium lilacinum 36-1.</title>
        <authorList>
            <person name="Xie J."/>
            <person name="Li S."/>
            <person name="Mo C."/>
            <person name="Xiao X."/>
            <person name="Peng D."/>
            <person name="Wang G."/>
            <person name="Xiao Y."/>
        </authorList>
    </citation>
    <scope>NUCLEOTIDE SEQUENCE [LARGE SCALE GENOMIC DNA]</scope>
    <source>
        <strain evidence="2 3">36-1</strain>
    </source>
</reference>
<dbReference type="AlphaFoldDB" id="A0A2U3E188"/>
<dbReference type="EMBL" id="LCWV01000015">
    <property type="protein sequence ID" value="PWI68271.1"/>
    <property type="molecule type" value="Genomic_DNA"/>
</dbReference>